<evidence type="ECO:0000313" key="2">
    <source>
        <dbReference type="Proteomes" id="UP000003217"/>
    </source>
</evidence>
<protein>
    <submittedName>
        <fullName evidence="1">Uncharacterized protein</fullName>
    </submittedName>
</protein>
<reference evidence="1 2" key="1">
    <citation type="journal article" date="2014" name="Int. J. Syst. Evol. Microbiol.">
        <title>Phylogenomics and the dynamic genome evolution of the genus Streptococcus.</title>
        <authorList>
            <consortium name="The Broad Institute Genome Sequencing Platform"/>
            <person name="Richards V.P."/>
            <person name="Palmer S.R."/>
            <person name="Pavinski Bitar P.D."/>
            <person name="Qin X."/>
            <person name="Weinstock G.M."/>
            <person name="Highlander S.K."/>
            <person name="Town C.D."/>
            <person name="Burne R.A."/>
            <person name="Stanhope M.J."/>
        </authorList>
    </citation>
    <scope>NUCLEOTIDE SEQUENCE [LARGE SCALE GENOMIC DNA]</scope>
    <source>
        <strain evidence="1 2">LQ 940-04</strain>
    </source>
</reference>
<dbReference type="AlphaFoldDB" id="G5KBU2"/>
<evidence type="ECO:0000313" key="1">
    <source>
        <dbReference type="EMBL" id="EHI65007.1"/>
    </source>
</evidence>
<dbReference type="EMBL" id="AEUY02000005">
    <property type="protein sequence ID" value="EHI65007.1"/>
    <property type="molecule type" value="Genomic_DNA"/>
</dbReference>
<accession>G5KBU2</accession>
<name>G5KBU2_9STRE</name>
<dbReference type="Proteomes" id="UP000003217">
    <property type="component" value="Unassembled WGS sequence"/>
</dbReference>
<keyword evidence="2" id="KW-1185">Reference proteome</keyword>
<sequence>MHQTYNDLKSLKRDQTGFGSLLYIDYKENNQIFLKKTKQTNNLTNLRFLAKNLPSEINTC</sequence>
<organism evidence="1 2">
    <name type="scientific">Streptococcus pseudoporcinus LQ 940-04</name>
    <dbReference type="NCBI Taxonomy" id="875093"/>
    <lineage>
        <taxon>Bacteria</taxon>
        <taxon>Bacillati</taxon>
        <taxon>Bacillota</taxon>
        <taxon>Bacilli</taxon>
        <taxon>Lactobacillales</taxon>
        <taxon>Streptococcaceae</taxon>
        <taxon>Streptococcus</taxon>
    </lineage>
</organism>
<proteinExistence type="predicted"/>
<gene>
    <name evidence="1" type="ORF">STRPS_1815</name>
</gene>
<comment type="caution">
    <text evidence="1">The sequence shown here is derived from an EMBL/GenBank/DDBJ whole genome shotgun (WGS) entry which is preliminary data.</text>
</comment>